<dbReference type="Pfam" id="PF25876">
    <property type="entry name" value="HH_MFP_RND"/>
    <property type="match status" value="1"/>
</dbReference>
<dbReference type="PROSITE" id="PS51257">
    <property type="entry name" value="PROKAR_LIPOPROTEIN"/>
    <property type="match status" value="1"/>
</dbReference>
<dbReference type="Gene3D" id="1.10.287.470">
    <property type="entry name" value="Helix hairpin bin"/>
    <property type="match status" value="1"/>
</dbReference>
<feature type="domain" description="Multidrug resistance protein MdtA-like C-terminal permuted SH3" evidence="7">
    <location>
        <begin position="300"/>
        <end position="362"/>
    </location>
</feature>
<dbReference type="PANTHER" id="PTHR30158">
    <property type="entry name" value="ACRA/E-RELATED COMPONENT OF DRUG EFFLUX TRANSPORTER"/>
    <property type="match status" value="1"/>
</dbReference>
<dbReference type="Gene3D" id="2.40.30.170">
    <property type="match status" value="1"/>
</dbReference>
<comment type="subcellular location">
    <subcellularLocation>
        <location evidence="1">Cell envelope</location>
    </subcellularLocation>
</comment>
<evidence type="ECO:0000313" key="8">
    <source>
        <dbReference type="EMBL" id="MBB3978426.1"/>
    </source>
</evidence>
<dbReference type="Proteomes" id="UP000574761">
    <property type="component" value="Unassembled WGS sequence"/>
</dbReference>
<dbReference type="NCBIfam" id="TIGR01730">
    <property type="entry name" value="RND_mfp"/>
    <property type="match status" value="1"/>
</dbReference>
<accession>A0A7W6D809</accession>
<dbReference type="Pfam" id="PF25944">
    <property type="entry name" value="Beta-barrel_RND"/>
    <property type="match status" value="1"/>
</dbReference>
<protein>
    <submittedName>
        <fullName evidence="8">Membrane fusion protein (Multidrug efflux system)</fullName>
    </submittedName>
</protein>
<gene>
    <name evidence="8" type="ORF">GGQ64_003660</name>
</gene>
<name>A0A7W6D809_9HYPH</name>
<evidence type="ECO:0000259" key="6">
    <source>
        <dbReference type="Pfam" id="PF25944"/>
    </source>
</evidence>
<dbReference type="PANTHER" id="PTHR30158:SF3">
    <property type="entry name" value="MULTIDRUG EFFLUX PUMP SUBUNIT ACRA-RELATED"/>
    <property type="match status" value="1"/>
</dbReference>
<dbReference type="Gene3D" id="2.40.50.100">
    <property type="match status" value="1"/>
</dbReference>
<evidence type="ECO:0000256" key="1">
    <source>
        <dbReference type="ARBA" id="ARBA00004196"/>
    </source>
</evidence>
<dbReference type="InterPro" id="IPR058626">
    <property type="entry name" value="MdtA-like_b-barrel"/>
</dbReference>
<dbReference type="GO" id="GO:0005886">
    <property type="term" value="C:plasma membrane"/>
    <property type="evidence" value="ECO:0007669"/>
    <property type="project" value="TreeGrafter"/>
</dbReference>
<dbReference type="Gene3D" id="2.40.420.20">
    <property type="match status" value="1"/>
</dbReference>
<feature type="domain" description="Multidrug resistance protein MdtA-like barrel-sandwich hybrid" evidence="5">
    <location>
        <begin position="60"/>
        <end position="201"/>
    </location>
</feature>
<dbReference type="FunFam" id="2.40.420.20:FF:000001">
    <property type="entry name" value="Efflux RND transporter periplasmic adaptor subunit"/>
    <property type="match status" value="1"/>
</dbReference>
<feature type="compositionally biased region" description="Basic and acidic residues" evidence="3">
    <location>
        <begin position="380"/>
        <end position="399"/>
    </location>
</feature>
<reference evidence="8 9" key="1">
    <citation type="submission" date="2020-08" db="EMBL/GenBank/DDBJ databases">
        <title>Genomic Encyclopedia of Type Strains, Phase IV (KMG-IV): sequencing the most valuable type-strain genomes for metagenomic binning, comparative biology and taxonomic classification.</title>
        <authorList>
            <person name="Goeker M."/>
        </authorList>
    </citation>
    <scope>NUCLEOTIDE SEQUENCE [LARGE SCALE GENOMIC DNA]</scope>
    <source>
        <strain evidence="8 9">DSM 100211</strain>
    </source>
</reference>
<dbReference type="GO" id="GO:0046677">
    <property type="term" value="P:response to antibiotic"/>
    <property type="evidence" value="ECO:0007669"/>
    <property type="project" value="TreeGrafter"/>
</dbReference>
<organism evidence="8 9">
    <name type="scientific">Mycoplana azooxidifex</name>
    <dbReference type="NCBI Taxonomy" id="1636188"/>
    <lineage>
        <taxon>Bacteria</taxon>
        <taxon>Pseudomonadati</taxon>
        <taxon>Pseudomonadota</taxon>
        <taxon>Alphaproteobacteria</taxon>
        <taxon>Hyphomicrobiales</taxon>
        <taxon>Rhizobiaceae</taxon>
        <taxon>Mycoplana</taxon>
    </lineage>
</organism>
<feature type="region of interest" description="Disordered" evidence="3">
    <location>
        <begin position="367"/>
        <end position="399"/>
    </location>
</feature>
<comment type="similarity">
    <text evidence="2">Belongs to the membrane fusion protein (MFP) (TC 8.A.1) family.</text>
</comment>
<feature type="domain" description="Multidrug resistance protein MdtA-like beta-barrel" evidence="6">
    <location>
        <begin position="206"/>
        <end position="296"/>
    </location>
</feature>
<dbReference type="InterPro" id="IPR058624">
    <property type="entry name" value="MdtA-like_HH"/>
</dbReference>
<dbReference type="Pfam" id="PF25917">
    <property type="entry name" value="BSH_RND"/>
    <property type="match status" value="1"/>
</dbReference>
<dbReference type="InterPro" id="IPR058625">
    <property type="entry name" value="MdtA-like_BSH"/>
</dbReference>
<evidence type="ECO:0000259" key="7">
    <source>
        <dbReference type="Pfam" id="PF25967"/>
    </source>
</evidence>
<dbReference type="GO" id="GO:0030313">
    <property type="term" value="C:cell envelope"/>
    <property type="evidence" value="ECO:0007669"/>
    <property type="project" value="UniProtKB-SubCell"/>
</dbReference>
<keyword evidence="9" id="KW-1185">Reference proteome</keyword>
<dbReference type="GO" id="GO:0022857">
    <property type="term" value="F:transmembrane transporter activity"/>
    <property type="evidence" value="ECO:0007669"/>
    <property type="project" value="InterPro"/>
</dbReference>
<evidence type="ECO:0000256" key="3">
    <source>
        <dbReference type="SAM" id="MobiDB-lite"/>
    </source>
</evidence>
<comment type="caution">
    <text evidence="8">The sequence shown here is derived from an EMBL/GenBank/DDBJ whole genome shotgun (WGS) entry which is preliminary data.</text>
</comment>
<dbReference type="SUPFAM" id="SSF111369">
    <property type="entry name" value="HlyD-like secretion proteins"/>
    <property type="match status" value="1"/>
</dbReference>
<evidence type="ECO:0000313" key="9">
    <source>
        <dbReference type="Proteomes" id="UP000574761"/>
    </source>
</evidence>
<dbReference type="Pfam" id="PF25967">
    <property type="entry name" value="RND-MFP_C"/>
    <property type="match status" value="1"/>
</dbReference>
<feature type="compositionally biased region" description="Acidic residues" evidence="3">
    <location>
        <begin position="367"/>
        <end position="379"/>
    </location>
</feature>
<proteinExistence type="inferred from homology"/>
<feature type="domain" description="Multidrug resistance protein MdtA-like alpha-helical hairpin" evidence="4">
    <location>
        <begin position="102"/>
        <end position="169"/>
    </location>
</feature>
<dbReference type="InterPro" id="IPR006143">
    <property type="entry name" value="RND_pump_MFP"/>
</dbReference>
<sequence>MRLATKLGFLGVFSFLAACSPQEGREGPPPTKAEVGFVTLKPQSVPRTIGLRGRVVAYATAEVRPQVNGIIRKIAFAEGREVKAGDVLYEIDDAKFKASFEAAQAVLKKAEAVTAGAQTTYDRNRTLLQTRAVSTQTLDDSQTSLLQAQADQEAAKADLETARINLDYATIRAPIGGVIGVSNVSVGALVTENQTDALATIRQVDPIHVDLVDSSANFLRIREEVRSGRLGRKPGTPIPVTLTLENGTTYDTQGEISLIDMVVGQSTGTFTVRATFPNAERMLIPGMFVSATVDLGTMTNAFLVPQRAVTRGDDGKATAYLVSAEGRAQQHVIITSGTVGNDWVVTDGVKEGDRLIVDGFQKISDGSEVEPVEASIDDDGVVRQDLEPKAAEAGKETAQ</sequence>
<dbReference type="InterPro" id="IPR058627">
    <property type="entry name" value="MdtA-like_C"/>
</dbReference>
<evidence type="ECO:0000259" key="4">
    <source>
        <dbReference type="Pfam" id="PF25876"/>
    </source>
</evidence>
<evidence type="ECO:0000256" key="2">
    <source>
        <dbReference type="ARBA" id="ARBA00009477"/>
    </source>
</evidence>
<evidence type="ECO:0000259" key="5">
    <source>
        <dbReference type="Pfam" id="PF25917"/>
    </source>
</evidence>
<dbReference type="EMBL" id="JACIEE010000007">
    <property type="protein sequence ID" value="MBB3978426.1"/>
    <property type="molecule type" value="Genomic_DNA"/>
</dbReference>
<dbReference type="AlphaFoldDB" id="A0A7W6D809"/>
<dbReference type="RefSeq" id="WP_183806683.1">
    <property type="nucleotide sequence ID" value="NZ_JACIEE010000007.1"/>
</dbReference>